<proteinExistence type="predicted"/>
<dbReference type="Proteomes" id="UP000479691">
    <property type="component" value="Unassembled WGS sequence"/>
</dbReference>
<evidence type="ECO:0000259" key="2">
    <source>
        <dbReference type="Pfam" id="PF12937"/>
    </source>
</evidence>
<feature type="region of interest" description="Disordered" evidence="1">
    <location>
        <begin position="540"/>
        <end position="621"/>
    </location>
</feature>
<comment type="caution">
    <text evidence="3">The sequence shown here is derived from an EMBL/GenBank/DDBJ whole genome shotgun (WGS) entry which is preliminary data.</text>
</comment>
<sequence>MHKDILPLSPVDIQLEILSYLEDYRSLFRWTRVSKRWRDFVRSPSLEPLYRRLVTENWPKEYKQISRRRACPTNSQTPRFGDILFTLERNLANIKKGRLHEAGTLVIPHLGRVEFCYAEGYLAVFTTGKSGTSEQDTVYVYDLSIVLNPTAVINARKVKCPGEVKHVSIADGYMASMVQDREDSTNIIIILVDLITFAEKSFNSTVRNLDYETYASILNDSGTDYFTNREKGQSSHALRLSKSPEFFRTNGRHVVFSASFLTHYTVWEVGVYSDAPIIGRSYSLDSDWNDLLLDMWTSDATWDKHLPLSYYLSIDDKCDIYTVINGFLKEMDCIYEYDRYLSRYACRMDGKPYRMKMTAGIPPYRNTELSDLRSGPVARNLFSFSSGGENLFSYHPADTKLEEMDLQIPRGILLWGDCGHLPRIVVDKKQPRHDEDWEFHYHADFQPESKFATECEYNIQYLNEEALYWFLTPKTRSARTSNARVIPHLSPTSVSWQLQFKDEQIPIEGGKDLNVRKVKIVGSKPTFLVREKIVYKYRDTESSNTPYNEGRQDEDHSDEGNDGEDPNDEGNNSEESGGRNKGGEDNNGENHEGEGNDNEESDNRDNNGEGDDSENEDNSEERVRYVFYKKNVPEPASVCKIVLDHKLNRRLKWDGDDQYIVLRHYQPTSVPLGDDPLVPSFSTMFTLFRYGNEADTPNAPISYNIRYHGGSS</sequence>
<evidence type="ECO:0000256" key="1">
    <source>
        <dbReference type="SAM" id="MobiDB-lite"/>
    </source>
</evidence>
<accession>A0A7C8PXJ9</accession>
<dbReference type="InterPro" id="IPR001810">
    <property type="entry name" value="F-box_dom"/>
</dbReference>
<protein>
    <recommendedName>
        <fullName evidence="2">F-box domain-containing protein</fullName>
    </recommendedName>
</protein>
<dbReference type="AlphaFoldDB" id="A0A7C8PXJ9"/>
<dbReference type="InterPro" id="IPR036047">
    <property type="entry name" value="F-box-like_dom_sf"/>
</dbReference>
<evidence type="ECO:0000313" key="4">
    <source>
        <dbReference type="Proteomes" id="UP000479691"/>
    </source>
</evidence>
<dbReference type="EMBL" id="JAABOE010000029">
    <property type="protein sequence ID" value="KAF3182660.1"/>
    <property type="molecule type" value="Genomic_DNA"/>
</dbReference>
<reference evidence="3 4" key="1">
    <citation type="submission" date="2019-06" db="EMBL/GenBank/DDBJ databases">
        <authorList>
            <person name="Palmer J.M."/>
        </authorList>
    </citation>
    <scope>NUCLEOTIDE SEQUENCE [LARGE SCALE GENOMIC DNA]</scope>
    <source>
        <strain evidence="3 4">TWF788</strain>
    </source>
</reference>
<organism evidence="3 4">
    <name type="scientific">Orbilia oligospora</name>
    <name type="common">Nematode-trapping fungus</name>
    <name type="synonym">Arthrobotrys oligospora</name>
    <dbReference type="NCBI Taxonomy" id="2813651"/>
    <lineage>
        <taxon>Eukaryota</taxon>
        <taxon>Fungi</taxon>
        <taxon>Dikarya</taxon>
        <taxon>Ascomycota</taxon>
        <taxon>Pezizomycotina</taxon>
        <taxon>Orbiliomycetes</taxon>
        <taxon>Orbiliales</taxon>
        <taxon>Orbiliaceae</taxon>
        <taxon>Orbilia</taxon>
    </lineage>
</organism>
<gene>
    <name evidence="3" type="ORF">TWF788_005974</name>
</gene>
<dbReference type="Pfam" id="PF12937">
    <property type="entry name" value="F-box-like"/>
    <property type="match status" value="1"/>
</dbReference>
<feature type="compositionally biased region" description="Basic and acidic residues" evidence="1">
    <location>
        <begin position="576"/>
        <end position="594"/>
    </location>
</feature>
<evidence type="ECO:0000313" key="3">
    <source>
        <dbReference type="EMBL" id="KAF3182660.1"/>
    </source>
</evidence>
<feature type="domain" description="F-box" evidence="2">
    <location>
        <begin position="10"/>
        <end position="46"/>
    </location>
</feature>
<name>A0A7C8PXJ9_ORBOL</name>
<dbReference type="Gene3D" id="1.20.1280.50">
    <property type="match status" value="1"/>
</dbReference>
<feature type="compositionally biased region" description="Acidic residues" evidence="1">
    <location>
        <begin position="608"/>
        <end position="619"/>
    </location>
</feature>
<dbReference type="SUPFAM" id="SSF81383">
    <property type="entry name" value="F-box domain"/>
    <property type="match status" value="1"/>
</dbReference>
<feature type="compositionally biased region" description="Acidic residues" evidence="1">
    <location>
        <begin position="555"/>
        <end position="572"/>
    </location>
</feature>